<dbReference type="Proteomes" id="UP000507222">
    <property type="component" value="Unassembled WGS sequence"/>
</dbReference>
<evidence type="ECO:0000256" key="1">
    <source>
        <dbReference type="SAM" id="MobiDB-lite"/>
    </source>
</evidence>
<feature type="region of interest" description="Disordered" evidence="1">
    <location>
        <begin position="1"/>
        <end position="49"/>
    </location>
</feature>
<sequence>MDPFRGEEVNYSDAKFYGPPGLLFTQPPKGDKEKETTIDAGKSQKVEAPKSPRVIRVKLTPRGVTSPKVEEVPTAKAPKPKIIVKTLKKGAW</sequence>
<dbReference type="AlphaFoldDB" id="A0A6J5XDG6"/>
<organism evidence="3 5">
    <name type="scientific">Prunus armeniaca</name>
    <name type="common">Apricot</name>
    <name type="synonym">Armeniaca vulgaris</name>
    <dbReference type="NCBI Taxonomy" id="36596"/>
    <lineage>
        <taxon>Eukaryota</taxon>
        <taxon>Viridiplantae</taxon>
        <taxon>Streptophyta</taxon>
        <taxon>Embryophyta</taxon>
        <taxon>Tracheophyta</taxon>
        <taxon>Spermatophyta</taxon>
        <taxon>Magnoliopsida</taxon>
        <taxon>eudicotyledons</taxon>
        <taxon>Gunneridae</taxon>
        <taxon>Pentapetalae</taxon>
        <taxon>rosids</taxon>
        <taxon>fabids</taxon>
        <taxon>Rosales</taxon>
        <taxon>Rosaceae</taxon>
        <taxon>Amygdaloideae</taxon>
        <taxon>Amygdaleae</taxon>
        <taxon>Prunus</taxon>
    </lineage>
</organism>
<accession>A0A6J5XDG6</accession>
<dbReference type="EMBL" id="CAEKKB010000004">
    <property type="protein sequence ID" value="CAB4308898.1"/>
    <property type="molecule type" value="Genomic_DNA"/>
</dbReference>
<proteinExistence type="predicted"/>
<protein>
    <submittedName>
        <fullName evidence="3">Uncharacterized protein</fullName>
    </submittedName>
</protein>
<reference evidence="3 4" key="2">
    <citation type="submission" date="2020-05" db="EMBL/GenBank/DDBJ databases">
        <authorList>
            <person name="Campoy J."/>
            <person name="Schneeberger K."/>
            <person name="Spophaly S."/>
        </authorList>
    </citation>
    <scope>NUCLEOTIDE SEQUENCE [LARGE SCALE GENOMIC DNA]</scope>
    <source>
        <strain evidence="3">PruArmRojPasFocal</strain>
    </source>
</reference>
<dbReference type="Proteomes" id="UP000507245">
    <property type="component" value="Unassembled WGS sequence"/>
</dbReference>
<dbReference type="EMBL" id="CAEKDK010000004">
    <property type="protein sequence ID" value="CAB4278490.1"/>
    <property type="molecule type" value="Genomic_DNA"/>
</dbReference>
<name>A0A6J5XDG6_PRUAR</name>
<feature type="compositionally biased region" description="Basic and acidic residues" evidence="1">
    <location>
        <begin position="29"/>
        <end position="49"/>
    </location>
</feature>
<gene>
    <name evidence="2" type="ORF">CURHAP_LOCUS29527</name>
    <name evidence="3" type="ORF">ORAREDHAP_LOCUS29164</name>
</gene>
<evidence type="ECO:0000313" key="5">
    <source>
        <dbReference type="Proteomes" id="UP000507245"/>
    </source>
</evidence>
<reference evidence="5" key="1">
    <citation type="journal article" date="2020" name="Genome Biol.">
        <title>Gamete binning: chromosome-level and haplotype-resolved genome assembly enabled by high-throughput single-cell sequencing of gamete genomes.</title>
        <authorList>
            <person name="Campoy J.A."/>
            <person name="Sun H."/>
            <person name="Goel M."/>
            <person name="Jiao W.-B."/>
            <person name="Folz-Donahue K."/>
            <person name="Wang N."/>
            <person name="Rubio M."/>
            <person name="Liu C."/>
            <person name="Kukat C."/>
            <person name="Ruiz D."/>
            <person name="Huettel B."/>
            <person name="Schneeberger K."/>
        </authorList>
    </citation>
    <scope>NUCLEOTIDE SEQUENCE [LARGE SCALE GENOMIC DNA]</scope>
    <source>
        <strain evidence="5">cv. Rojo Pasion</strain>
    </source>
</reference>
<keyword evidence="5" id="KW-1185">Reference proteome</keyword>
<evidence type="ECO:0000313" key="2">
    <source>
        <dbReference type="EMBL" id="CAB4278490.1"/>
    </source>
</evidence>
<evidence type="ECO:0000313" key="4">
    <source>
        <dbReference type="Proteomes" id="UP000507222"/>
    </source>
</evidence>
<evidence type="ECO:0000313" key="3">
    <source>
        <dbReference type="EMBL" id="CAB4308898.1"/>
    </source>
</evidence>